<dbReference type="EMBL" id="WIXE01022808">
    <property type="protein sequence ID" value="KAK5967099.1"/>
    <property type="molecule type" value="Genomic_DNA"/>
</dbReference>
<reference evidence="1 2" key="1">
    <citation type="submission" date="2019-10" db="EMBL/GenBank/DDBJ databases">
        <title>Assembly and Annotation for the nematode Trichostrongylus colubriformis.</title>
        <authorList>
            <person name="Martin J."/>
        </authorList>
    </citation>
    <scope>NUCLEOTIDE SEQUENCE [LARGE SCALE GENOMIC DNA]</scope>
    <source>
        <strain evidence="1">G859</strain>
        <tissue evidence="1">Whole worm</tissue>
    </source>
</reference>
<protein>
    <recommendedName>
        <fullName evidence="3">CCHC-type domain-containing protein</fullName>
    </recommendedName>
</protein>
<dbReference type="Proteomes" id="UP001331761">
    <property type="component" value="Unassembled WGS sequence"/>
</dbReference>
<name>A0AAN8IWC4_TRICO</name>
<comment type="caution">
    <text evidence="1">The sequence shown here is derived from an EMBL/GenBank/DDBJ whole genome shotgun (WGS) entry which is preliminary data.</text>
</comment>
<evidence type="ECO:0000313" key="2">
    <source>
        <dbReference type="Proteomes" id="UP001331761"/>
    </source>
</evidence>
<gene>
    <name evidence="1" type="ORF">GCK32_008883</name>
</gene>
<evidence type="ECO:0000313" key="1">
    <source>
        <dbReference type="EMBL" id="KAK5967099.1"/>
    </source>
</evidence>
<evidence type="ECO:0008006" key="3">
    <source>
        <dbReference type="Google" id="ProtNLM"/>
    </source>
</evidence>
<keyword evidence="2" id="KW-1185">Reference proteome</keyword>
<sequence>MVRVDAMERILSDQIDTTKDVYAELRTLRMTKNQQRQEENDSDHQELMSMLNVVLQSIEELTKKVENRYEVQQPAPPEPHEHARGDVERIKISEPGSKHEKSVLKFLQGVLEARMETCQMKIQHLVEHQPCRPRGFKEGYIRAGELSMGCVFCGARGKHSSDSCPEIADSKRRTNGKVSEILAKVFPPQDDGTSLSDLRETRYCASYGGKN</sequence>
<proteinExistence type="predicted"/>
<organism evidence="1 2">
    <name type="scientific">Trichostrongylus colubriformis</name>
    <name type="common">Black scour worm</name>
    <dbReference type="NCBI Taxonomy" id="6319"/>
    <lineage>
        <taxon>Eukaryota</taxon>
        <taxon>Metazoa</taxon>
        <taxon>Ecdysozoa</taxon>
        <taxon>Nematoda</taxon>
        <taxon>Chromadorea</taxon>
        <taxon>Rhabditida</taxon>
        <taxon>Rhabditina</taxon>
        <taxon>Rhabditomorpha</taxon>
        <taxon>Strongyloidea</taxon>
        <taxon>Trichostrongylidae</taxon>
        <taxon>Trichostrongylus</taxon>
    </lineage>
</organism>
<dbReference type="AlphaFoldDB" id="A0AAN8IWC4"/>
<accession>A0AAN8IWC4</accession>